<dbReference type="PATRIC" id="fig|1288963.3.peg.3344"/>
<accession>R7ZQ93</accession>
<keyword evidence="3" id="KW-1185">Reference proteome</keyword>
<evidence type="ECO:0000313" key="3">
    <source>
        <dbReference type="Proteomes" id="UP000013909"/>
    </source>
</evidence>
<evidence type="ECO:0000259" key="1">
    <source>
        <dbReference type="PROSITE" id="PS51186"/>
    </source>
</evidence>
<dbReference type="InterPro" id="IPR000182">
    <property type="entry name" value="GNAT_dom"/>
</dbReference>
<comment type="caution">
    <text evidence="2">The sequence shown here is derived from an EMBL/GenBank/DDBJ whole genome shotgun (WGS) entry which is preliminary data.</text>
</comment>
<feature type="domain" description="N-acetyltransferase" evidence="1">
    <location>
        <begin position="13"/>
        <end position="150"/>
    </location>
</feature>
<organism evidence="2 3">
    <name type="scientific">Lunatimonas lonarensis</name>
    <dbReference type="NCBI Taxonomy" id="1232681"/>
    <lineage>
        <taxon>Bacteria</taxon>
        <taxon>Pseudomonadati</taxon>
        <taxon>Bacteroidota</taxon>
        <taxon>Cytophagia</taxon>
        <taxon>Cytophagales</taxon>
        <taxon>Cyclobacteriaceae</taxon>
    </lineage>
</organism>
<dbReference type="RefSeq" id="WP_010855484.1">
    <property type="nucleotide sequence ID" value="NZ_AQHR01000088.1"/>
</dbReference>
<dbReference type="Proteomes" id="UP000013909">
    <property type="component" value="Unassembled WGS sequence"/>
</dbReference>
<dbReference type="InterPro" id="IPR016181">
    <property type="entry name" value="Acyl_CoA_acyltransferase"/>
</dbReference>
<name>R7ZQ93_9BACT</name>
<dbReference type="PROSITE" id="PS51186">
    <property type="entry name" value="GNAT"/>
    <property type="match status" value="1"/>
</dbReference>
<proteinExistence type="predicted"/>
<dbReference type="CDD" id="cd04301">
    <property type="entry name" value="NAT_SF"/>
    <property type="match status" value="1"/>
</dbReference>
<dbReference type="AlphaFoldDB" id="R7ZQ93"/>
<gene>
    <name evidence="2" type="ORF">ADIS_3351</name>
</gene>
<reference evidence="2 3" key="1">
    <citation type="submission" date="2013-02" db="EMBL/GenBank/DDBJ databases">
        <title>A novel strain isolated from Lonar lake, Maharashtra, India.</title>
        <authorList>
            <person name="Singh A."/>
        </authorList>
    </citation>
    <scope>NUCLEOTIDE SEQUENCE [LARGE SCALE GENOMIC DNA]</scope>
    <source>
        <strain evidence="2 3">AK24</strain>
    </source>
</reference>
<dbReference type="SUPFAM" id="SSF55729">
    <property type="entry name" value="Acyl-CoA N-acyltransferases (Nat)"/>
    <property type="match status" value="1"/>
</dbReference>
<sequence>MNDIQVLTPTDNVTYLEKREIADFLFQQLGQYGDPCEHILRCLDYALDPVGDRGGLVVLAREGDQLVGAVVVNKTGMSGYIPENILVYIAVDASKRGQGLGKCLMQVVLNLTEGDMALHVEPDNPARRLYEELGFTSKYLEMRILKSNIT</sequence>
<dbReference type="Gene3D" id="3.40.630.30">
    <property type="match status" value="1"/>
</dbReference>
<dbReference type="GO" id="GO:0016747">
    <property type="term" value="F:acyltransferase activity, transferring groups other than amino-acyl groups"/>
    <property type="evidence" value="ECO:0007669"/>
    <property type="project" value="InterPro"/>
</dbReference>
<dbReference type="OrthoDB" id="7585366at2"/>
<evidence type="ECO:0000313" key="2">
    <source>
        <dbReference type="EMBL" id="EON76223.1"/>
    </source>
</evidence>
<protein>
    <recommendedName>
        <fullName evidence="1">N-acetyltransferase domain-containing protein</fullName>
    </recommendedName>
</protein>
<dbReference type="Pfam" id="PF13508">
    <property type="entry name" value="Acetyltransf_7"/>
    <property type="match status" value="1"/>
</dbReference>
<dbReference type="STRING" id="1232681.ADIS_3351"/>
<dbReference type="EMBL" id="AQHR01000088">
    <property type="protein sequence ID" value="EON76223.1"/>
    <property type="molecule type" value="Genomic_DNA"/>
</dbReference>